<dbReference type="RefSeq" id="WP_092647907.1">
    <property type="nucleotide sequence ID" value="NZ_FNPX01000030.1"/>
</dbReference>
<accession>A0A1H3UEL7</accession>
<feature type="transmembrane region" description="Helical" evidence="1">
    <location>
        <begin position="12"/>
        <end position="31"/>
    </location>
</feature>
<gene>
    <name evidence="2" type="ORF">SAMN05444004_13018</name>
</gene>
<feature type="transmembrane region" description="Helical" evidence="1">
    <location>
        <begin position="76"/>
        <end position="95"/>
    </location>
</feature>
<feature type="transmembrane region" description="Helical" evidence="1">
    <location>
        <begin position="186"/>
        <end position="208"/>
    </location>
</feature>
<dbReference type="Pfam" id="PF04654">
    <property type="entry name" value="DUF599"/>
    <property type="match status" value="1"/>
</dbReference>
<dbReference type="OrthoDB" id="9806874at2"/>
<sequence>MLILLTESFTPLDYGALALLLVAWFVVSWVIEHPPAKRASVTILMQRYRRDWMEEMLTRQPRIFDSNILSSLRQGTTFMTSASMIAVGGVLAMAGNADQLETIVVGVGIESHPAVFWQMKLGIVAVLLTHAVFKFIWSNRLFGYCAVVMASVPNDPDASIARPRAQKAAEINIRAAMNFNRGLRSVYFAFAALGWLLGPWGLIVAVLVTGRAVLSREFASTSRGVLLDE</sequence>
<keyword evidence="1" id="KW-1133">Transmembrane helix</keyword>
<name>A0A1H3UEL7_9RHOB</name>
<dbReference type="AlphaFoldDB" id="A0A1H3UEL7"/>
<proteinExistence type="predicted"/>
<protein>
    <submittedName>
        <fullName evidence="2">Uncharacterized membrane protein</fullName>
    </submittedName>
</protein>
<dbReference type="InterPro" id="IPR006747">
    <property type="entry name" value="DUF599"/>
</dbReference>
<dbReference type="Proteomes" id="UP000198914">
    <property type="component" value="Unassembled WGS sequence"/>
</dbReference>
<feature type="transmembrane region" description="Helical" evidence="1">
    <location>
        <begin position="115"/>
        <end position="133"/>
    </location>
</feature>
<dbReference type="STRING" id="1244108.SAMN05444004_13018"/>
<evidence type="ECO:0000256" key="1">
    <source>
        <dbReference type="SAM" id="Phobius"/>
    </source>
</evidence>
<evidence type="ECO:0000313" key="2">
    <source>
        <dbReference type="EMBL" id="SDZ60491.1"/>
    </source>
</evidence>
<evidence type="ECO:0000313" key="3">
    <source>
        <dbReference type="Proteomes" id="UP000198914"/>
    </source>
</evidence>
<keyword evidence="3" id="KW-1185">Reference proteome</keyword>
<organism evidence="2 3">
    <name type="scientific">Jannaschia faecimaris</name>
    <dbReference type="NCBI Taxonomy" id="1244108"/>
    <lineage>
        <taxon>Bacteria</taxon>
        <taxon>Pseudomonadati</taxon>
        <taxon>Pseudomonadota</taxon>
        <taxon>Alphaproteobacteria</taxon>
        <taxon>Rhodobacterales</taxon>
        <taxon>Roseobacteraceae</taxon>
        <taxon>Jannaschia</taxon>
    </lineage>
</organism>
<dbReference type="EMBL" id="FNPX01000030">
    <property type="protein sequence ID" value="SDZ60491.1"/>
    <property type="molecule type" value="Genomic_DNA"/>
</dbReference>
<keyword evidence="1" id="KW-0812">Transmembrane</keyword>
<keyword evidence="1" id="KW-0472">Membrane</keyword>
<reference evidence="3" key="1">
    <citation type="submission" date="2016-10" db="EMBL/GenBank/DDBJ databases">
        <authorList>
            <person name="Varghese N."/>
            <person name="Submissions S."/>
        </authorList>
    </citation>
    <scope>NUCLEOTIDE SEQUENCE [LARGE SCALE GENOMIC DNA]</scope>
    <source>
        <strain evidence="3">DSM 100420</strain>
    </source>
</reference>